<keyword evidence="1" id="KW-1133">Transmembrane helix</keyword>
<keyword evidence="1" id="KW-0472">Membrane</keyword>
<dbReference type="RefSeq" id="WP_106198168.1">
    <property type="nucleotide sequence ID" value="NZ_JAXEIU010000023.1"/>
</dbReference>
<dbReference type="Proteomes" id="UP000245523">
    <property type="component" value="Unassembled WGS sequence"/>
</dbReference>
<reference evidence="2 3" key="1">
    <citation type="submission" date="2018-05" db="EMBL/GenBank/DDBJ databases">
        <title>Animal gut microbial communities from fecal samples from Wisconsin, USA.</title>
        <authorList>
            <person name="Neumann A."/>
        </authorList>
    </citation>
    <scope>NUCLEOTIDE SEQUENCE [LARGE SCALE GENOMIC DNA]</scope>
    <source>
        <strain evidence="2 3">UWS4</strain>
    </source>
</reference>
<organism evidence="2 3">
    <name type="scientific">Hallerella porci</name>
    <dbReference type="NCBI Taxonomy" id="1945871"/>
    <lineage>
        <taxon>Bacteria</taxon>
        <taxon>Pseudomonadati</taxon>
        <taxon>Fibrobacterota</taxon>
        <taxon>Fibrobacteria</taxon>
        <taxon>Fibrobacterales</taxon>
        <taxon>Fibrobacteraceae</taxon>
        <taxon>Hallerella</taxon>
    </lineage>
</organism>
<sequence>MITICSYTLILLSVIYCVYNLSHFIDNFGELQKKVGEYRDIVAELDDDRSGTLRKLVIQDFLLIAAYTALAYFAGLQIWVLALIAIKFLYSSKLSNRFMDIVFKLESDVTPKFYRAQKIDALLNVLLCLFILLILVV</sequence>
<dbReference type="EMBL" id="QGHD01000003">
    <property type="protein sequence ID" value="PWL03739.1"/>
    <property type="molecule type" value="Genomic_DNA"/>
</dbReference>
<protein>
    <submittedName>
        <fullName evidence="2">Uncharacterized protein</fullName>
    </submittedName>
</protein>
<evidence type="ECO:0000313" key="2">
    <source>
        <dbReference type="EMBL" id="PWL03739.1"/>
    </source>
</evidence>
<comment type="caution">
    <text evidence="2">The sequence shown here is derived from an EMBL/GenBank/DDBJ whole genome shotgun (WGS) entry which is preliminary data.</text>
</comment>
<gene>
    <name evidence="2" type="ORF">B0H50_10331</name>
</gene>
<evidence type="ECO:0000313" key="3">
    <source>
        <dbReference type="Proteomes" id="UP000245523"/>
    </source>
</evidence>
<accession>A0ABX5LMX0</accession>
<feature type="transmembrane region" description="Helical" evidence="1">
    <location>
        <begin position="7"/>
        <end position="25"/>
    </location>
</feature>
<proteinExistence type="predicted"/>
<evidence type="ECO:0000256" key="1">
    <source>
        <dbReference type="SAM" id="Phobius"/>
    </source>
</evidence>
<feature type="transmembrane region" description="Helical" evidence="1">
    <location>
        <begin position="61"/>
        <end position="90"/>
    </location>
</feature>
<name>A0ABX5LMX0_9BACT</name>
<feature type="transmembrane region" description="Helical" evidence="1">
    <location>
        <begin position="119"/>
        <end position="136"/>
    </location>
</feature>
<keyword evidence="3" id="KW-1185">Reference proteome</keyword>
<keyword evidence="1" id="KW-0812">Transmembrane</keyword>